<reference evidence="4" key="1">
    <citation type="journal article" date="2017" name="Nat. Microbiol.">
        <title>Global analysis of biosynthetic gene clusters reveals vast potential of secondary metabolite production in Penicillium species.</title>
        <authorList>
            <person name="Nielsen J.C."/>
            <person name="Grijseels S."/>
            <person name="Prigent S."/>
            <person name="Ji B."/>
            <person name="Dainat J."/>
            <person name="Nielsen K.F."/>
            <person name="Frisvad J.C."/>
            <person name="Workman M."/>
            <person name="Nielsen J."/>
        </authorList>
    </citation>
    <scope>NUCLEOTIDE SEQUENCE [LARGE SCALE GENOMIC DNA]</scope>
    <source>
        <strain evidence="4">IBT 11843</strain>
    </source>
</reference>
<dbReference type="STRING" id="69771.A0A1V6NUX9"/>
<proteinExistence type="predicted"/>
<evidence type="ECO:0000313" key="3">
    <source>
        <dbReference type="EMBL" id="OQD68535.1"/>
    </source>
</evidence>
<evidence type="ECO:0000259" key="2">
    <source>
        <dbReference type="PROSITE" id="PS50181"/>
    </source>
</evidence>
<feature type="compositionally biased region" description="Basic and acidic residues" evidence="1">
    <location>
        <begin position="267"/>
        <end position="278"/>
    </location>
</feature>
<dbReference type="AlphaFoldDB" id="A0A1V6NUX9"/>
<dbReference type="OrthoDB" id="6058203at2759"/>
<protein>
    <recommendedName>
        <fullName evidence="2">F-box domain-containing protein</fullName>
    </recommendedName>
</protein>
<dbReference type="EMBL" id="MDYL01000034">
    <property type="protein sequence ID" value="OQD68535.1"/>
    <property type="molecule type" value="Genomic_DNA"/>
</dbReference>
<feature type="region of interest" description="Disordered" evidence="1">
    <location>
        <begin position="251"/>
        <end position="282"/>
    </location>
</feature>
<organism evidence="3 4">
    <name type="scientific">Penicillium decumbens</name>
    <dbReference type="NCBI Taxonomy" id="69771"/>
    <lineage>
        <taxon>Eukaryota</taxon>
        <taxon>Fungi</taxon>
        <taxon>Dikarya</taxon>
        <taxon>Ascomycota</taxon>
        <taxon>Pezizomycotina</taxon>
        <taxon>Eurotiomycetes</taxon>
        <taxon>Eurotiomycetidae</taxon>
        <taxon>Eurotiales</taxon>
        <taxon>Aspergillaceae</taxon>
        <taxon>Penicillium</taxon>
    </lineage>
</organism>
<evidence type="ECO:0000313" key="4">
    <source>
        <dbReference type="Proteomes" id="UP000191522"/>
    </source>
</evidence>
<name>A0A1V6NUX9_PENDC</name>
<evidence type="ECO:0000256" key="1">
    <source>
        <dbReference type="SAM" id="MobiDB-lite"/>
    </source>
</evidence>
<dbReference type="PROSITE" id="PS50181">
    <property type="entry name" value="FBOX"/>
    <property type="match status" value="1"/>
</dbReference>
<feature type="domain" description="F-box" evidence="2">
    <location>
        <begin position="1"/>
        <end position="47"/>
    </location>
</feature>
<sequence length="568" mass="64075">MLLTLPTELIQLILRSCDPPTYLQTAFCNRTLFAIASKSRDLILHQLHQSPGRNHDFASLTTDELFRQFISRAHQELFGVEYDGDRKLFNFHGQVIASRASSLESIGTRGRVLLAFKGHGTVYLFNVRDGDLTLERRIKSPASCLGNVQVLHTAFDPHGIYILHRFRPFIDRDLDTDHPFVKHALQSNVHGSIFLAYHEMGPTSNKIRLYAFPDHKDYEPLALAVHEEKFVISWQHLDHSNDHQVVHYTTLDEKREGNGDGDEQEEKDGVGDRDESRETGNPQIITCSSYKSYVLTEVNDEGPSDAVLEGKGPTVKLAFNDRGYQLLHYYRAHTLYSSFQRIQSLPGLGHQPNVRGNACNVLFSDSLVLSFSIGIPFFGTHQPDTATQGLRCHWKYLAIGIATHRVEHWTVACLLKSEAACMARSCGHVLNLDRGRRYLSWEIMAQLGGFQESSTSHGSLIAASARGTRIAIASWKTISIWSLEPNVVIEGENDFYPDLWQSPYGFPELRPAIVQLDAVCHQLRFTDKDDELVAITDRGLLVMNLRPKGKGVQVVNSRSDWVVDELDD</sequence>
<gene>
    <name evidence="3" type="ORF">PENDEC_c034G00778</name>
</gene>
<accession>A0A1V6NUX9</accession>
<comment type="caution">
    <text evidence="3">The sequence shown here is derived from an EMBL/GenBank/DDBJ whole genome shotgun (WGS) entry which is preliminary data.</text>
</comment>
<dbReference type="InterPro" id="IPR001810">
    <property type="entry name" value="F-box_dom"/>
</dbReference>
<dbReference type="OMA" id="CHWQYLA"/>
<dbReference type="Proteomes" id="UP000191522">
    <property type="component" value="Unassembled WGS sequence"/>
</dbReference>
<keyword evidence="4" id="KW-1185">Reference proteome</keyword>